<evidence type="ECO:0000256" key="6">
    <source>
        <dbReference type="SAM" id="Phobius"/>
    </source>
</evidence>
<evidence type="ECO:0000256" key="3">
    <source>
        <dbReference type="ARBA" id="ARBA00022692"/>
    </source>
</evidence>
<feature type="domain" description="Major facilitator superfamily (MFS) profile" evidence="7">
    <location>
        <begin position="1"/>
        <end position="329"/>
    </location>
</feature>
<evidence type="ECO:0000256" key="5">
    <source>
        <dbReference type="ARBA" id="ARBA00023136"/>
    </source>
</evidence>
<dbReference type="InterPro" id="IPR011701">
    <property type="entry name" value="MFS"/>
</dbReference>
<keyword evidence="4 6" id="KW-1133">Transmembrane helix</keyword>
<proteinExistence type="predicted"/>
<keyword evidence="5 6" id="KW-0472">Membrane</keyword>
<dbReference type="EMBL" id="UINC01116618">
    <property type="protein sequence ID" value="SVC88480.1"/>
    <property type="molecule type" value="Genomic_DNA"/>
</dbReference>
<feature type="transmembrane region" description="Helical" evidence="6">
    <location>
        <begin position="211"/>
        <end position="230"/>
    </location>
</feature>
<dbReference type="PANTHER" id="PTHR43385:SF1">
    <property type="entry name" value="RIBOFLAVIN TRANSPORTER RIBJ"/>
    <property type="match status" value="1"/>
</dbReference>
<dbReference type="PANTHER" id="PTHR43385">
    <property type="entry name" value="RIBOFLAVIN TRANSPORTER RIBJ"/>
    <property type="match status" value="1"/>
</dbReference>
<dbReference type="Pfam" id="PF07690">
    <property type="entry name" value="MFS_1"/>
    <property type="match status" value="1"/>
</dbReference>
<feature type="transmembrane region" description="Helical" evidence="6">
    <location>
        <begin position="9"/>
        <end position="27"/>
    </location>
</feature>
<evidence type="ECO:0000313" key="8">
    <source>
        <dbReference type="EMBL" id="SVC88480.1"/>
    </source>
</evidence>
<protein>
    <recommendedName>
        <fullName evidence="7">Major facilitator superfamily (MFS) profile domain-containing protein</fullName>
    </recommendedName>
</protein>
<evidence type="ECO:0000259" key="7">
    <source>
        <dbReference type="PROSITE" id="PS50850"/>
    </source>
</evidence>
<dbReference type="PROSITE" id="PS50850">
    <property type="entry name" value="MFS"/>
    <property type="match status" value="1"/>
</dbReference>
<dbReference type="SUPFAM" id="SSF103473">
    <property type="entry name" value="MFS general substrate transporter"/>
    <property type="match status" value="1"/>
</dbReference>
<feature type="transmembrane region" description="Helical" evidence="6">
    <location>
        <begin position="97"/>
        <end position="117"/>
    </location>
</feature>
<accession>A0A382QUA5</accession>
<feature type="transmembrane region" description="Helical" evidence="6">
    <location>
        <begin position="33"/>
        <end position="55"/>
    </location>
</feature>
<comment type="subcellular location">
    <subcellularLocation>
        <location evidence="1">Membrane</location>
        <topology evidence="1">Multi-pass membrane protein</topology>
    </subcellularLocation>
</comment>
<dbReference type="AlphaFoldDB" id="A0A382QUA5"/>
<feature type="transmembrane region" description="Helical" evidence="6">
    <location>
        <begin position="293"/>
        <end position="316"/>
    </location>
</feature>
<feature type="transmembrane region" description="Helical" evidence="6">
    <location>
        <begin position="237"/>
        <end position="256"/>
    </location>
</feature>
<evidence type="ECO:0000256" key="2">
    <source>
        <dbReference type="ARBA" id="ARBA00022448"/>
    </source>
</evidence>
<reference evidence="8" key="1">
    <citation type="submission" date="2018-05" db="EMBL/GenBank/DDBJ databases">
        <authorList>
            <person name="Lanie J.A."/>
            <person name="Ng W.-L."/>
            <person name="Kazmierczak K.M."/>
            <person name="Andrzejewski T.M."/>
            <person name="Davidsen T.M."/>
            <person name="Wayne K.J."/>
            <person name="Tettelin H."/>
            <person name="Glass J.I."/>
            <person name="Rusch D."/>
            <person name="Podicherti R."/>
            <person name="Tsui H.-C.T."/>
            <person name="Winkler M.E."/>
        </authorList>
    </citation>
    <scope>NUCLEOTIDE SEQUENCE</scope>
</reference>
<keyword evidence="3 6" id="KW-0812">Transmembrane</keyword>
<dbReference type="InterPro" id="IPR036259">
    <property type="entry name" value="MFS_trans_sf"/>
</dbReference>
<feature type="transmembrane region" description="Helical" evidence="6">
    <location>
        <begin position="67"/>
        <end position="91"/>
    </location>
</feature>
<gene>
    <name evidence="8" type="ORF">METZ01_LOCUS341334</name>
</gene>
<feature type="non-terminal residue" evidence="8">
    <location>
        <position position="1"/>
    </location>
</feature>
<organism evidence="8">
    <name type="scientific">marine metagenome</name>
    <dbReference type="NCBI Taxonomy" id="408172"/>
    <lineage>
        <taxon>unclassified sequences</taxon>
        <taxon>metagenomes</taxon>
        <taxon>ecological metagenomes</taxon>
    </lineage>
</organism>
<dbReference type="InterPro" id="IPR020846">
    <property type="entry name" value="MFS_dom"/>
</dbReference>
<feature type="transmembrane region" description="Helical" evidence="6">
    <location>
        <begin position="262"/>
        <end position="281"/>
    </location>
</feature>
<dbReference type="GO" id="GO:0016020">
    <property type="term" value="C:membrane"/>
    <property type="evidence" value="ECO:0007669"/>
    <property type="project" value="UniProtKB-SubCell"/>
</dbReference>
<dbReference type="GO" id="GO:0022857">
    <property type="term" value="F:transmembrane transporter activity"/>
    <property type="evidence" value="ECO:0007669"/>
    <property type="project" value="InterPro"/>
</dbReference>
<keyword evidence="2" id="KW-0813">Transport</keyword>
<evidence type="ECO:0000256" key="1">
    <source>
        <dbReference type="ARBA" id="ARBA00004141"/>
    </source>
</evidence>
<sequence length="329" mass="35404">VGRYGPRRMMTIGVIMMGIGFLLMSLVTSLVMFYIVFLAIISVGMSIGIRVPALVAPANWFIKKRGMAIGISLSGGGLGGIFVPILGWLIVSYGWRTAAVVAGLSILALGIPISTIMRKRPEDYGLLPDGERHRQVPEPVVARPEAVSAAHYIGRDSPEANFSLKDALKMPVFWYLAVAFGLRQFAVGAISLHQVPFLVDTGRSLQTATTILAFVTVTSIIGRLGFGWLADRFPPRYVMALSMMMVGLGAFILSNVNDGLPMLLLFVVVYAIGWGGGATTMNATRGAYFGRRAFGTISGTMDFVQMFGLVLGPIYAGFVFDVTESYAIA</sequence>
<dbReference type="InterPro" id="IPR052983">
    <property type="entry name" value="MFS_Riboflavin_Transporter"/>
</dbReference>
<evidence type="ECO:0000256" key="4">
    <source>
        <dbReference type="ARBA" id="ARBA00022989"/>
    </source>
</evidence>
<feature type="transmembrane region" description="Helical" evidence="6">
    <location>
        <begin position="172"/>
        <end position="191"/>
    </location>
</feature>
<dbReference type="Gene3D" id="1.20.1250.20">
    <property type="entry name" value="MFS general substrate transporter like domains"/>
    <property type="match status" value="2"/>
</dbReference>
<feature type="non-terminal residue" evidence="8">
    <location>
        <position position="329"/>
    </location>
</feature>
<name>A0A382QUA5_9ZZZZ</name>